<keyword evidence="2 4" id="KW-1005">Bacterial flagellum biogenesis</keyword>
<dbReference type="GO" id="GO:0044780">
    <property type="term" value="P:bacterial-type flagellum assembly"/>
    <property type="evidence" value="ECO:0007669"/>
    <property type="project" value="UniProtKB-UniRule"/>
</dbReference>
<dbReference type="SUPFAM" id="SSF141457">
    <property type="entry name" value="BH3618-like"/>
    <property type="match status" value="1"/>
</dbReference>
<evidence type="ECO:0000256" key="4">
    <source>
        <dbReference type="HAMAP-Rule" id="MF_01185"/>
    </source>
</evidence>
<reference evidence="5" key="2">
    <citation type="submission" date="2021-08" db="EMBL/GenBank/DDBJ databases">
        <authorList>
            <person name="Dalcin Martins P."/>
        </authorList>
    </citation>
    <scope>NUCLEOTIDE SEQUENCE</scope>
    <source>
        <strain evidence="5">MAG_39</strain>
    </source>
</reference>
<evidence type="ECO:0000313" key="5">
    <source>
        <dbReference type="EMBL" id="MBZ0155174.1"/>
    </source>
</evidence>
<organism evidence="5 6">
    <name type="scientific">Candidatus Nitrobium versatile</name>
    <dbReference type="NCBI Taxonomy" id="2884831"/>
    <lineage>
        <taxon>Bacteria</taxon>
        <taxon>Pseudomonadati</taxon>
        <taxon>Nitrospirota</taxon>
        <taxon>Nitrospiria</taxon>
        <taxon>Nitrospirales</taxon>
        <taxon>Nitrospiraceae</taxon>
        <taxon>Candidatus Nitrobium</taxon>
    </lineage>
</organism>
<keyword evidence="5" id="KW-0282">Flagellum</keyword>
<evidence type="ECO:0000256" key="1">
    <source>
        <dbReference type="ARBA" id="ARBA00022490"/>
    </source>
</evidence>
<dbReference type="PANTHER" id="PTHR39190">
    <property type="entry name" value="FLAGELLAR ASSEMBLY FACTOR FLIW"/>
    <property type="match status" value="1"/>
</dbReference>
<protein>
    <recommendedName>
        <fullName evidence="4">Flagellar assembly factor FliW</fullName>
    </recommendedName>
</protein>
<dbReference type="PANTHER" id="PTHR39190:SF1">
    <property type="entry name" value="FLAGELLAR ASSEMBLY FACTOR FLIW"/>
    <property type="match status" value="1"/>
</dbReference>
<comment type="similarity">
    <text evidence="4">Belongs to the FliW family.</text>
</comment>
<name>A0A953J8N2_9BACT</name>
<keyword evidence="5" id="KW-0969">Cilium</keyword>
<comment type="caution">
    <text evidence="5">The sequence shown here is derived from an EMBL/GenBank/DDBJ whole genome shotgun (WGS) entry which is preliminary data.</text>
</comment>
<dbReference type="InterPro" id="IPR024046">
    <property type="entry name" value="Flagellar_assmbl_FliW_dom_sf"/>
</dbReference>
<dbReference type="Proteomes" id="UP000705867">
    <property type="component" value="Unassembled WGS sequence"/>
</dbReference>
<dbReference type="HAMAP" id="MF_01185">
    <property type="entry name" value="FliW"/>
    <property type="match status" value="1"/>
</dbReference>
<dbReference type="EMBL" id="JAIOIV010000024">
    <property type="protein sequence ID" value="MBZ0155174.1"/>
    <property type="molecule type" value="Genomic_DNA"/>
</dbReference>
<accession>A0A953J8N2</accession>
<sequence>MKINTTRFGEVEVGEDSFITFPMGIPGFLDLKRFFIIEYRDSIKWLQAVDDADIAFIVTDPFPLFPDYSLTIKDDVEQFLQIRNPGDVIVMVILTVSDNKVTANLRAPLIVNASNKRAFQMLLDDERYSFRVPLPSSVKESDRETAASA</sequence>
<comment type="subcellular location">
    <subcellularLocation>
        <location evidence="4">Cytoplasm</location>
    </subcellularLocation>
</comment>
<evidence type="ECO:0000313" key="6">
    <source>
        <dbReference type="Proteomes" id="UP000705867"/>
    </source>
</evidence>
<keyword evidence="1 4" id="KW-0963">Cytoplasm</keyword>
<dbReference type="InterPro" id="IPR003775">
    <property type="entry name" value="Flagellar_assembly_factor_FliW"/>
</dbReference>
<keyword evidence="4" id="KW-0143">Chaperone</keyword>
<reference evidence="5" key="1">
    <citation type="journal article" date="2021" name="bioRxiv">
        <title>Unraveling nitrogen, sulfur and carbon metabolic pathways and microbial community transcriptional responses to substrate deprivation and toxicity stresses in a bioreactor mimicking anoxic brackish coastal sediment conditions.</title>
        <authorList>
            <person name="Martins P.D."/>
            <person name="Echeveste M.J."/>
            <person name="Arshad A."/>
            <person name="Kurth J."/>
            <person name="Ouboter H."/>
            <person name="Jetten M.S.M."/>
            <person name="Welte C.U."/>
        </authorList>
    </citation>
    <scope>NUCLEOTIDE SEQUENCE</scope>
    <source>
        <strain evidence="5">MAG_39</strain>
    </source>
</reference>
<proteinExistence type="inferred from homology"/>
<comment type="subunit">
    <text evidence="4">Interacts with translational regulator CsrA and flagellin(s).</text>
</comment>
<dbReference type="Gene3D" id="2.30.290.10">
    <property type="entry name" value="BH3618-like"/>
    <property type="match status" value="1"/>
</dbReference>
<evidence type="ECO:0000256" key="2">
    <source>
        <dbReference type="ARBA" id="ARBA00022795"/>
    </source>
</evidence>
<comment type="function">
    <text evidence="4">Acts as an anti-CsrA protein, binds CsrA and prevents it from repressing translation of its target genes, one of which is flagellin. Binds to flagellin and participates in the assembly of the flagellum.</text>
</comment>
<keyword evidence="5" id="KW-0966">Cell projection</keyword>
<evidence type="ECO:0000256" key="3">
    <source>
        <dbReference type="ARBA" id="ARBA00022845"/>
    </source>
</evidence>
<dbReference type="GO" id="GO:0005737">
    <property type="term" value="C:cytoplasm"/>
    <property type="evidence" value="ECO:0007669"/>
    <property type="project" value="UniProtKB-SubCell"/>
</dbReference>
<dbReference type="GO" id="GO:0006417">
    <property type="term" value="P:regulation of translation"/>
    <property type="evidence" value="ECO:0007669"/>
    <property type="project" value="UniProtKB-KW"/>
</dbReference>
<gene>
    <name evidence="4" type="primary">fliW</name>
    <name evidence="5" type="ORF">K8I29_03040</name>
</gene>
<dbReference type="AlphaFoldDB" id="A0A953J8N2"/>
<keyword evidence="3 4" id="KW-0810">Translation regulation</keyword>
<dbReference type="Pfam" id="PF02623">
    <property type="entry name" value="FliW"/>
    <property type="match status" value="1"/>
</dbReference>